<dbReference type="SUPFAM" id="SSF88659">
    <property type="entry name" value="Sigma3 and sigma4 domains of RNA polymerase sigma factors"/>
    <property type="match status" value="1"/>
</dbReference>
<dbReference type="InterPro" id="IPR039425">
    <property type="entry name" value="RNA_pol_sigma-70-like"/>
</dbReference>
<dbReference type="InterPro" id="IPR013249">
    <property type="entry name" value="RNA_pol_sigma70_r4_t2"/>
</dbReference>
<keyword evidence="2" id="KW-0805">Transcription regulation</keyword>
<name>A0A1I3F356_9SPHI</name>
<comment type="similarity">
    <text evidence="1">Belongs to the sigma-70 factor family. ECF subfamily.</text>
</comment>
<keyword evidence="4" id="KW-0804">Transcription</keyword>
<dbReference type="EMBL" id="FOQO01000002">
    <property type="protein sequence ID" value="SFI05637.1"/>
    <property type="molecule type" value="Genomic_DNA"/>
</dbReference>
<evidence type="ECO:0000259" key="6">
    <source>
        <dbReference type="Pfam" id="PF08281"/>
    </source>
</evidence>
<dbReference type="Proteomes" id="UP000198670">
    <property type="component" value="Unassembled WGS sequence"/>
</dbReference>
<evidence type="ECO:0000256" key="2">
    <source>
        <dbReference type="ARBA" id="ARBA00023015"/>
    </source>
</evidence>
<gene>
    <name evidence="7" type="ORF">SAMN05444682_102147</name>
</gene>
<evidence type="ECO:0000259" key="5">
    <source>
        <dbReference type="Pfam" id="PF04542"/>
    </source>
</evidence>
<protein>
    <submittedName>
        <fullName evidence="7">RNA polymerase sigma-70 factor, ECF subfamily</fullName>
    </submittedName>
</protein>
<keyword evidence="3" id="KW-0731">Sigma factor</keyword>
<dbReference type="InterPro" id="IPR013325">
    <property type="entry name" value="RNA_pol_sigma_r2"/>
</dbReference>
<dbReference type="Gene3D" id="1.10.1740.10">
    <property type="match status" value="1"/>
</dbReference>
<dbReference type="STRING" id="1477437.SAMN05444682_102147"/>
<dbReference type="Pfam" id="PF04542">
    <property type="entry name" value="Sigma70_r2"/>
    <property type="match status" value="1"/>
</dbReference>
<dbReference type="InterPro" id="IPR007627">
    <property type="entry name" value="RNA_pol_sigma70_r2"/>
</dbReference>
<sequence>MHSSSQFLNVYYNGMKLLGDKELVALQRRVAYYRDTTAYRRIFLYFYPKALHFCLNYLKNRQLAEEAVSDVMMNLWLLGKKLANVKNLNVYLFSALRNKALDYLERDKKYRFQSELTPDIVSDLKSPEEAMIATETVGAIVAAIDSLPPKCKAVFTLVRELRCSYREAGEILGISENTVNRHIQLAIGHLNKVLKV</sequence>
<dbReference type="Gene3D" id="1.10.10.10">
    <property type="entry name" value="Winged helix-like DNA-binding domain superfamily/Winged helix DNA-binding domain"/>
    <property type="match status" value="1"/>
</dbReference>
<feature type="domain" description="RNA polymerase sigma-70 region 2" evidence="5">
    <location>
        <begin position="45"/>
        <end position="108"/>
    </location>
</feature>
<accession>A0A1I3F356</accession>
<organism evidence="7 8">
    <name type="scientific">Parapedobacter indicus</name>
    <dbReference type="NCBI Taxonomy" id="1477437"/>
    <lineage>
        <taxon>Bacteria</taxon>
        <taxon>Pseudomonadati</taxon>
        <taxon>Bacteroidota</taxon>
        <taxon>Sphingobacteriia</taxon>
        <taxon>Sphingobacteriales</taxon>
        <taxon>Sphingobacteriaceae</taxon>
        <taxon>Parapedobacter</taxon>
    </lineage>
</organism>
<evidence type="ECO:0000256" key="1">
    <source>
        <dbReference type="ARBA" id="ARBA00010641"/>
    </source>
</evidence>
<dbReference type="SUPFAM" id="SSF88946">
    <property type="entry name" value="Sigma2 domain of RNA polymerase sigma factors"/>
    <property type="match status" value="1"/>
</dbReference>
<evidence type="ECO:0000313" key="7">
    <source>
        <dbReference type="EMBL" id="SFI05637.1"/>
    </source>
</evidence>
<proteinExistence type="inferred from homology"/>
<dbReference type="GO" id="GO:0003677">
    <property type="term" value="F:DNA binding"/>
    <property type="evidence" value="ECO:0007669"/>
    <property type="project" value="InterPro"/>
</dbReference>
<dbReference type="PANTHER" id="PTHR43133">
    <property type="entry name" value="RNA POLYMERASE ECF-TYPE SIGMA FACTO"/>
    <property type="match status" value="1"/>
</dbReference>
<dbReference type="InterPro" id="IPR013324">
    <property type="entry name" value="RNA_pol_sigma_r3/r4-like"/>
</dbReference>
<dbReference type="GO" id="GO:0006352">
    <property type="term" value="P:DNA-templated transcription initiation"/>
    <property type="evidence" value="ECO:0007669"/>
    <property type="project" value="InterPro"/>
</dbReference>
<dbReference type="InterPro" id="IPR036388">
    <property type="entry name" value="WH-like_DNA-bd_sf"/>
</dbReference>
<dbReference type="GO" id="GO:0016987">
    <property type="term" value="F:sigma factor activity"/>
    <property type="evidence" value="ECO:0007669"/>
    <property type="project" value="UniProtKB-KW"/>
</dbReference>
<dbReference type="AlphaFoldDB" id="A0A1I3F356"/>
<dbReference type="InterPro" id="IPR014284">
    <property type="entry name" value="RNA_pol_sigma-70_dom"/>
</dbReference>
<reference evidence="7 8" key="1">
    <citation type="submission" date="2016-10" db="EMBL/GenBank/DDBJ databases">
        <authorList>
            <person name="de Groot N.N."/>
        </authorList>
    </citation>
    <scope>NUCLEOTIDE SEQUENCE [LARGE SCALE GENOMIC DNA]</scope>
    <source>
        <strain evidence="7 8">RK1</strain>
    </source>
</reference>
<evidence type="ECO:0000313" key="8">
    <source>
        <dbReference type="Proteomes" id="UP000198670"/>
    </source>
</evidence>
<dbReference type="PANTHER" id="PTHR43133:SF46">
    <property type="entry name" value="RNA POLYMERASE SIGMA-70 FACTOR ECF SUBFAMILY"/>
    <property type="match status" value="1"/>
</dbReference>
<dbReference type="Pfam" id="PF08281">
    <property type="entry name" value="Sigma70_r4_2"/>
    <property type="match status" value="1"/>
</dbReference>
<feature type="domain" description="RNA polymerase sigma factor 70 region 4 type 2" evidence="6">
    <location>
        <begin position="139"/>
        <end position="190"/>
    </location>
</feature>
<keyword evidence="8" id="KW-1185">Reference proteome</keyword>
<evidence type="ECO:0000256" key="3">
    <source>
        <dbReference type="ARBA" id="ARBA00023082"/>
    </source>
</evidence>
<dbReference type="NCBIfam" id="TIGR02937">
    <property type="entry name" value="sigma70-ECF"/>
    <property type="match status" value="1"/>
</dbReference>
<evidence type="ECO:0000256" key="4">
    <source>
        <dbReference type="ARBA" id="ARBA00023163"/>
    </source>
</evidence>